<accession>A0A9P5S6F1</accession>
<sequence>MTNDDSSESSKKTIVIIAIAGGAALVAIVAAGFIIRHKRNASRRASAMEAYLSKKVKLRPMGNDNEDTLTSFFRNNNNGGDDSGQAENYHTVSPMLVRGNLASQDQYGQYYQQGHDYYRHSQEQCDEYYSPGMYSTGISTETTIDPVIRPSPTFVDFLFPPAPEPAGVPLAVDTSSKELSSITASPTFGSPGSSSLTSPLPRDPHSLIYSRSIASSSASNSRTLASTARTGMRNANGPSKRSPVEALITFETDEDTNGERPLRRSGSVLFE</sequence>
<gene>
    <name evidence="3" type="ORF">BG015_008518</name>
</gene>
<dbReference type="AlphaFoldDB" id="A0A9P5S6F1"/>
<dbReference type="Proteomes" id="UP000748756">
    <property type="component" value="Unassembled WGS sequence"/>
</dbReference>
<comment type="caution">
    <text evidence="3">The sequence shown here is derived from an EMBL/GenBank/DDBJ whole genome shotgun (WGS) entry which is preliminary data.</text>
</comment>
<protein>
    <submittedName>
        <fullName evidence="3">Uncharacterized protein</fullName>
    </submittedName>
</protein>
<name>A0A9P5S6F1_9FUNG</name>
<feature type="transmembrane region" description="Helical" evidence="2">
    <location>
        <begin position="14"/>
        <end position="35"/>
    </location>
</feature>
<keyword evidence="2" id="KW-1133">Transmembrane helix</keyword>
<evidence type="ECO:0000313" key="4">
    <source>
        <dbReference type="Proteomes" id="UP000748756"/>
    </source>
</evidence>
<proteinExistence type="predicted"/>
<evidence type="ECO:0000256" key="2">
    <source>
        <dbReference type="SAM" id="Phobius"/>
    </source>
</evidence>
<keyword evidence="4" id="KW-1185">Reference proteome</keyword>
<keyword evidence="2" id="KW-0472">Membrane</keyword>
<evidence type="ECO:0000256" key="1">
    <source>
        <dbReference type="SAM" id="MobiDB-lite"/>
    </source>
</evidence>
<keyword evidence="2" id="KW-0812">Transmembrane</keyword>
<reference evidence="3" key="1">
    <citation type="journal article" date="2020" name="Fungal Divers.">
        <title>Resolving the Mortierellaceae phylogeny through synthesis of multi-gene phylogenetics and phylogenomics.</title>
        <authorList>
            <person name="Vandepol N."/>
            <person name="Liber J."/>
            <person name="Desiro A."/>
            <person name="Na H."/>
            <person name="Kennedy M."/>
            <person name="Barry K."/>
            <person name="Grigoriev I.V."/>
            <person name="Miller A.N."/>
            <person name="O'Donnell K."/>
            <person name="Stajich J.E."/>
            <person name="Bonito G."/>
        </authorList>
    </citation>
    <scope>NUCLEOTIDE SEQUENCE</scope>
    <source>
        <strain evidence="3">NRRL 6426</strain>
    </source>
</reference>
<feature type="region of interest" description="Disordered" evidence="1">
    <location>
        <begin position="181"/>
        <end position="271"/>
    </location>
</feature>
<feature type="compositionally biased region" description="Low complexity" evidence="1">
    <location>
        <begin position="185"/>
        <end position="200"/>
    </location>
</feature>
<evidence type="ECO:0000313" key="3">
    <source>
        <dbReference type="EMBL" id="KAF9155809.1"/>
    </source>
</evidence>
<organism evidence="3 4">
    <name type="scientific">Linnemannia schmuckeri</name>
    <dbReference type="NCBI Taxonomy" id="64567"/>
    <lineage>
        <taxon>Eukaryota</taxon>
        <taxon>Fungi</taxon>
        <taxon>Fungi incertae sedis</taxon>
        <taxon>Mucoromycota</taxon>
        <taxon>Mortierellomycotina</taxon>
        <taxon>Mortierellomycetes</taxon>
        <taxon>Mortierellales</taxon>
        <taxon>Mortierellaceae</taxon>
        <taxon>Linnemannia</taxon>
    </lineage>
</organism>
<dbReference type="OrthoDB" id="2447743at2759"/>
<feature type="compositionally biased region" description="Low complexity" evidence="1">
    <location>
        <begin position="210"/>
        <end position="230"/>
    </location>
</feature>
<dbReference type="EMBL" id="JAAAUQ010000050">
    <property type="protein sequence ID" value="KAF9155809.1"/>
    <property type="molecule type" value="Genomic_DNA"/>
</dbReference>